<dbReference type="GO" id="GO:0103068">
    <property type="term" value="F:leukotriene C4 gamma-glutamyl transferase activity"/>
    <property type="evidence" value="ECO:0007669"/>
    <property type="project" value="UniProtKB-EC"/>
</dbReference>
<proteinExistence type="inferred from homology"/>
<evidence type="ECO:0000256" key="7">
    <source>
        <dbReference type="PIRSR" id="PIRSR600101-2"/>
    </source>
</evidence>
<feature type="active site" description="Nucleophile" evidence="6">
    <location>
        <position position="360"/>
    </location>
</feature>
<dbReference type="GO" id="GO:0006751">
    <property type="term" value="P:glutathione catabolic process"/>
    <property type="evidence" value="ECO:0007669"/>
    <property type="project" value="UniProtKB-UniRule"/>
</dbReference>
<comment type="caution">
    <text evidence="10">The sequence shown here is derived from an EMBL/GenBank/DDBJ whole genome shotgun (WGS) entry which is preliminary data.</text>
</comment>
<feature type="chain" id="PRO_5023139562" description="Glutathione hydrolase proenzyme" evidence="9">
    <location>
        <begin position="20"/>
        <end position="551"/>
    </location>
</feature>
<evidence type="ECO:0000256" key="4">
    <source>
        <dbReference type="ARBA" id="ARBA00023315"/>
    </source>
</evidence>
<reference evidence="10 11" key="1">
    <citation type="submission" date="2019-08" db="EMBL/GenBank/DDBJ databases">
        <title>Pelomicrobium methylotrophicum gen. nov., sp. nov. a moderately thermophilic, facultatively anaerobic, lithoautotrophic and methylotrophic bacterium isolated from a terrestrial mud volcano.</title>
        <authorList>
            <person name="Slobodkina G.B."/>
            <person name="Merkel A.Y."/>
            <person name="Slobodkin A.I."/>
        </authorList>
    </citation>
    <scope>NUCLEOTIDE SEQUENCE [LARGE SCALE GENOMIC DNA]</scope>
    <source>
        <strain evidence="10 11">SM250</strain>
    </source>
</reference>
<dbReference type="Proteomes" id="UP000321201">
    <property type="component" value="Unassembled WGS sequence"/>
</dbReference>
<dbReference type="InterPro" id="IPR051792">
    <property type="entry name" value="GGT_bact"/>
</dbReference>
<keyword evidence="4 8" id="KW-0012">Acyltransferase</keyword>
<dbReference type="PANTHER" id="PTHR43199">
    <property type="entry name" value="GLUTATHIONE HYDROLASE"/>
    <property type="match status" value="1"/>
</dbReference>
<evidence type="ECO:0000313" key="11">
    <source>
        <dbReference type="Proteomes" id="UP000321201"/>
    </source>
</evidence>
<dbReference type="InterPro" id="IPR055262">
    <property type="entry name" value="GGT_CS"/>
</dbReference>
<feature type="binding site" evidence="7">
    <location>
        <begin position="431"/>
        <end position="432"/>
    </location>
    <ligand>
        <name>L-glutamate</name>
        <dbReference type="ChEBI" id="CHEBI:29985"/>
    </ligand>
</feature>
<dbReference type="Gene3D" id="3.60.20.40">
    <property type="match status" value="1"/>
</dbReference>
<feature type="binding site" evidence="7">
    <location>
        <position position="402"/>
    </location>
    <ligand>
        <name>L-glutamate</name>
        <dbReference type="ChEBI" id="CHEBI:29985"/>
    </ligand>
</feature>
<keyword evidence="9" id="KW-0732">Signal</keyword>
<comment type="similarity">
    <text evidence="3 8">Belongs to the gamma-glutamyltransferase family.</text>
</comment>
<dbReference type="InterPro" id="IPR000101">
    <property type="entry name" value="GGT_peptidase"/>
</dbReference>
<dbReference type="OrthoDB" id="5287653at2"/>
<dbReference type="PRINTS" id="PR01210">
    <property type="entry name" value="GGTRANSPTASE"/>
</dbReference>
<dbReference type="PROSITE" id="PS00462">
    <property type="entry name" value="G_GLU_TRANSPEPTIDASE"/>
    <property type="match status" value="1"/>
</dbReference>
<dbReference type="GO" id="GO:0006750">
    <property type="term" value="P:glutathione biosynthetic process"/>
    <property type="evidence" value="ECO:0007669"/>
    <property type="project" value="UniProtKB-KW"/>
</dbReference>
<comment type="PTM">
    <text evidence="8">Cleaved by autocatalysis into a large and a small subunit.</text>
</comment>
<dbReference type="EMBL" id="VPFL01000017">
    <property type="protein sequence ID" value="TXF11060.1"/>
    <property type="molecule type" value="Genomic_DNA"/>
</dbReference>
<dbReference type="UniPathway" id="UPA00204"/>
<evidence type="ECO:0000256" key="6">
    <source>
        <dbReference type="PIRSR" id="PIRSR600101-1"/>
    </source>
</evidence>
<sequence length="551" mass="58532">MLRFLVAAAPLLFLPPAVAGKEAVASAHPLATAAGRAVLAQGGNAFDAAVAVAATLAVVEPYSSGLGGGGFWLLHRARDGREVMVDARETAPLAARQDMYLDAAGKPVAGASLKGPRAAAIPGTPAALSWVAERYGRLPLSVSLAPAIRYAEEGFPVDERFARIAAEKAQLLRADPTAAGIFLRDGVPPRVGERLSQPALAMTLRAIARDGHDGFYSGPVAEMLVRSVREAGGLWTMEDLRRYRIVEREPVRIRYRGATITTAALPSAGGLTLAQALHVLERFPLERLSEADQAHLVVEALRRAYQDRARFLGDPDFVSGPWERLASRDYAAQRARSIDLQRATPSAELPGLEMKEGGSTTHFSIVDKEGNRVAATLTLNTLFGSGFVAGASGVLLNNEMDDFALAPGVPNVYGLVGGRANAIAPGKRPLSSMSPTFVENAKGVLVIGTPGGSRIISMVLLAILQYLHADDPDPVRIVAAPRYHHQYLPDRIELEPGAFPAAWRAALEAKGHLLREAPRPWGNMQAVFVDRATGDAVAASDPRGTAGAAWY</sequence>
<keyword evidence="11" id="KW-1185">Reference proteome</keyword>
<evidence type="ECO:0000256" key="3">
    <source>
        <dbReference type="ARBA" id="ARBA00009381"/>
    </source>
</evidence>
<dbReference type="InterPro" id="IPR043138">
    <property type="entry name" value="GGT_lsub"/>
</dbReference>
<comment type="catalytic activity">
    <reaction evidence="2 8">
        <text>glutathione + H2O = L-cysteinylglycine + L-glutamate</text>
        <dbReference type="Rhea" id="RHEA:28807"/>
        <dbReference type="ChEBI" id="CHEBI:15377"/>
        <dbReference type="ChEBI" id="CHEBI:29985"/>
        <dbReference type="ChEBI" id="CHEBI:57925"/>
        <dbReference type="ChEBI" id="CHEBI:61694"/>
        <dbReference type="EC" id="3.4.19.13"/>
    </reaction>
</comment>
<dbReference type="InParanoid" id="A0A5C7ET42"/>
<protein>
    <recommendedName>
        <fullName evidence="8">Glutathione hydrolase proenzyme</fullName>
        <ecNumber evidence="8">2.3.2.2</ecNumber>
        <ecNumber evidence="8">3.4.19.13</ecNumber>
    </recommendedName>
    <component>
        <recommendedName>
            <fullName evidence="8">Glutathione hydrolase large chain</fullName>
        </recommendedName>
    </component>
    <component>
        <recommendedName>
            <fullName evidence="8">Glutathione hydrolase small chain</fullName>
        </recommendedName>
    </component>
</protein>
<feature type="signal peptide" evidence="9">
    <location>
        <begin position="1"/>
        <end position="19"/>
    </location>
</feature>
<dbReference type="Pfam" id="PF01019">
    <property type="entry name" value="G_glu_transpept"/>
    <property type="match status" value="1"/>
</dbReference>
<keyword evidence="8" id="KW-0378">Hydrolase</keyword>
<evidence type="ECO:0000256" key="2">
    <source>
        <dbReference type="ARBA" id="ARBA00001089"/>
    </source>
</evidence>
<dbReference type="GO" id="GO:0036374">
    <property type="term" value="F:glutathione hydrolase activity"/>
    <property type="evidence" value="ECO:0007669"/>
    <property type="project" value="UniProtKB-UniRule"/>
</dbReference>
<name>A0A5C7ET42_9PROT</name>
<dbReference type="SUPFAM" id="SSF56235">
    <property type="entry name" value="N-terminal nucleophile aminohydrolases (Ntn hydrolases)"/>
    <property type="match status" value="1"/>
</dbReference>
<dbReference type="NCBIfam" id="TIGR00066">
    <property type="entry name" value="g_glut_trans"/>
    <property type="match status" value="1"/>
</dbReference>
<dbReference type="FunCoup" id="A0A5C7ET42">
    <property type="interactions" value="259"/>
</dbReference>
<comment type="subunit">
    <text evidence="8">This enzyme consists of two polypeptide chains, which are synthesized in precursor form from a single polypeptide.</text>
</comment>
<gene>
    <name evidence="10" type="primary">ggt</name>
    <name evidence="10" type="ORF">FR698_12075</name>
</gene>
<dbReference type="EC" id="2.3.2.2" evidence="8"/>
<keyword evidence="8 10" id="KW-0808">Transferase</keyword>
<feature type="binding site" evidence="7">
    <location>
        <position position="452"/>
    </location>
    <ligand>
        <name>L-glutamate</name>
        <dbReference type="ChEBI" id="CHEBI:29985"/>
    </ligand>
</feature>
<dbReference type="InterPro" id="IPR029055">
    <property type="entry name" value="Ntn_hydrolases_N"/>
</dbReference>
<comment type="pathway">
    <text evidence="8">Sulfur metabolism; glutathione metabolism.</text>
</comment>
<evidence type="ECO:0000256" key="9">
    <source>
        <dbReference type="SAM" id="SignalP"/>
    </source>
</evidence>
<dbReference type="AlphaFoldDB" id="A0A5C7ET42"/>
<dbReference type="RefSeq" id="WP_147800451.1">
    <property type="nucleotide sequence ID" value="NZ_VPFL01000017.1"/>
</dbReference>
<dbReference type="PANTHER" id="PTHR43199:SF6">
    <property type="entry name" value="GLUTATHIONE HYDROLASE PROENZYME"/>
    <property type="match status" value="1"/>
</dbReference>
<organism evidence="10 11">
    <name type="scientific">Pelomicrobium methylotrophicum</name>
    <dbReference type="NCBI Taxonomy" id="2602750"/>
    <lineage>
        <taxon>Bacteria</taxon>
        <taxon>Pseudomonadati</taxon>
        <taxon>Pseudomonadota</taxon>
        <taxon>Hydrogenophilia</taxon>
        <taxon>Hydrogenophilia incertae sedis</taxon>
        <taxon>Pelomicrobium</taxon>
    </lineage>
</organism>
<comment type="catalytic activity">
    <reaction evidence="5 8">
        <text>an N-terminal (5-L-glutamyl)-[peptide] + an alpha-amino acid = 5-L-glutamyl amino acid + an N-terminal L-alpha-aminoacyl-[peptide]</text>
        <dbReference type="Rhea" id="RHEA:23904"/>
        <dbReference type="Rhea" id="RHEA-COMP:9780"/>
        <dbReference type="Rhea" id="RHEA-COMP:9795"/>
        <dbReference type="ChEBI" id="CHEBI:77644"/>
        <dbReference type="ChEBI" id="CHEBI:78597"/>
        <dbReference type="ChEBI" id="CHEBI:78599"/>
        <dbReference type="ChEBI" id="CHEBI:78608"/>
        <dbReference type="EC" id="2.3.2.2"/>
    </reaction>
</comment>
<evidence type="ECO:0000256" key="8">
    <source>
        <dbReference type="RuleBase" id="RU368036"/>
    </source>
</evidence>
<evidence type="ECO:0000256" key="1">
    <source>
        <dbReference type="ARBA" id="ARBA00001049"/>
    </source>
</evidence>
<dbReference type="Gene3D" id="1.10.246.130">
    <property type="match status" value="1"/>
</dbReference>
<dbReference type="EC" id="3.4.19.13" evidence="8"/>
<evidence type="ECO:0000256" key="5">
    <source>
        <dbReference type="ARBA" id="ARBA00047417"/>
    </source>
</evidence>
<accession>A0A5C7ET42</accession>
<dbReference type="InterPro" id="IPR043137">
    <property type="entry name" value="GGT_ssub_C"/>
</dbReference>
<keyword evidence="8" id="KW-0865">Zymogen</keyword>
<evidence type="ECO:0000313" key="10">
    <source>
        <dbReference type="EMBL" id="TXF11060.1"/>
    </source>
</evidence>
<comment type="catalytic activity">
    <reaction evidence="1 8">
        <text>an S-substituted glutathione + H2O = an S-substituted L-cysteinylglycine + L-glutamate</text>
        <dbReference type="Rhea" id="RHEA:59468"/>
        <dbReference type="ChEBI" id="CHEBI:15377"/>
        <dbReference type="ChEBI" id="CHEBI:29985"/>
        <dbReference type="ChEBI" id="CHEBI:90779"/>
        <dbReference type="ChEBI" id="CHEBI:143103"/>
        <dbReference type="EC" id="3.4.19.13"/>
    </reaction>
</comment>
<feature type="binding site" evidence="7">
    <location>
        <position position="88"/>
    </location>
    <ligand>
        <name>L-glutamate</name>
        <dbReference type="ChEBI" id="CHEBI:29985"/>
    </ligand>
</feature>
<keyword evidence="8" id="KW-0317">Glutathione biosynthesis</keyword>
<feature type="binding site" evidence="7">
    <location>
        <begin position="378"/>
        <end position="380"/>
    </location>
    <ligand>
        <name>L-glutamate</name>
        <dbReference type="ChEBI" id="CHEBI:29985"/>
    </ligand>
</feature>